<organism evidence="2 3">
    <name type="scientific">Nicotiana attenuata</name>
    <name type="common">Coyote tobacco</name>
    <dbReference type="NCBI Taxonomy" id="49451"/>
    <lineage>
        <taxon>Eukaryota</taxon>
        <taxon>Viridiplantae</taxon>
        <taxon>Streptophyta</taxon>
        <taxon>Embryophyta</taxon>
        <taxon>Tracheophyta</taxon>
        <taxon>Spermatophyta</taxon>
        <taxon>Magnoliopsida</taxon>
        <taxon>eudicotyledons</taxon>
        <taxon>Gunneridae</taxon>
        <taxon>Pentapetalae</taxon>
        <taxon>asterids</taxon>
        <taxon>lamiids</taxon>
        <taxon>Solanales</taxon>
        <taxon>Solanaceae</taxon>
        <taxon>Nicotianoideae</taxon>
        <taxon>Nicotianeae</taxon>
        <taxon>Nicotiana</taxon>
    </lineage>
</organism>
<proteinExistence type="predicted"/>
<name>A0A1J6JPV5_NICAT</name>
<protein>
    <submittedName>
        <fullName evidence="2">Uncharacterized protein</fullName>
    </submittedName>
</protein>
<dbReference type="Proteomes" id="UP000187609">
    <property type="component" value="Unassembled WGS sequence"/>
</dbReference>
<accession>A0A1J6JPV5</accession>
<feature type="non-terminal residue" evidence="2">
    <location>
        <position position="1"/>
    </location>
</feature>
<feature type="region of interest" description="Disordered" evidence="1">
    <location>
        <begin position="1"/>
        <end position="26"/>
    </location>
</feature>
<keyword evidence="3" id="KW-1185">Reference proteome</keyword>
<feature type="non-terminal residue" evidence="2">
    <location>
        <position position="113"/>
    </location>
</feature>
<evidence type="ECO:0000313" key="3">
    <source>
        <dbReference type="Proteomes" id="UP000187609"/>
    </source>
</evidence>
<gene>
    <name evidence="2" type="ORF">A4A49_64696</name>
</gene>
<dbReference type="AlphaFoldDB" id="A0A1J6JPV5"/>
<comment type="caution">
    <text evidence="2">The sequence shown here is derived from an EMBL/GenBank/DDBJ whole genome shotgun (WGS) entry which is preliminary data.</text>
</comment>
<feature type="compositionally biased region" description="Polar residues" evidence="1">
    <location>
        <begin position="1"/>
        <end position="11"/>
    </location>
</feature>
<evidence type="ECO:0000313" key="2">
    <source>
        <dbReference type="EMBL" id="OIT19810.1"/>
    </source>
</evidence>
<dbReference type="EMBL" id="MJEQ01006197">
    <property type="protein sequence ID" value="OIT19810.1"/>
    <property type="molecule type" value="Genomic_DNA"/>
</dbReference>
<dbReference type="Gramene" id="OIT19810">
    <property type="protein sequence ID" value="OIT19810"/>
    <property type="gene ID" value="A4A49_64696"/>
</dbReference>
<sequence>AQQLAIAQLQSHPRAPSVAIPETTSPDERTITHTCMKKNSDFQDDPAAETYAYVIEAATAETDKSKVEQRKEETPQEVASCSLIGRMRSHPASDEQTTMAFARHLNRAYPPIP</sequence>
<reference evidence="2" key="1">
    <citation type="submission" date="2016-11" db="EMBL/GenBank/DDBJ databases">
        <title>The genome of Nicotiana attenuata.</title>
        <authorList>
            <person name="Xu S."/>
            <person name="Brockmoeller T."/>
            <person name="Gaquerel E."/>
            <person name="Navarro A."/>
            <person name="Kuhl H."/>
            <person name="Gase K."/>
            <person name="Ling Z."/>
            <person name="Zhou W."/>
            <person name="Kreitzer C."/>
            <person name="Stanke M."/>
            <person name="Tang H."/>
            <person name="Lyons E."/>
            <person name="Pandey P."/>
            <person name="Pandey S.P."/>
            <person name="Timmermann B."/>
            <person name="Baldwin I.T."/>
        </authorList>
    </citation>
    <scope>NUCLEOTIDE SEQUENCE [LARGE SCALE GENOMIC DNA]</scope>
    <source>
        <strain evidence="2">UT</strain>
    </source>
</reference>
<evidence type="ECO:0000256" key="1">
    <source>
        <dbReference type="SAM" id="MobiDB-lite"/>
    </source>
</evidence>